<dbReference type="InterPro" id="IPR054170">
    <property type="entry name" value="RlmL_1st"/>
</dbReference>
<dbReference type="PROSITE" id="PS01261">
    <property type="entry name" value="UPF0020"/>
    <property type="match status" value="1"/>
</dbReference>
<dbReference type="InterPro" id="IPR004114">
    <property type="entry name" value="THUMP_dom"/>
</dbReference>
<dbReference type="PANTHER" id="PTHR47313:SF1">
    <property type="entry name" value="RIBOSOMAL RNA LARGE SUBUNIT METHYLTRANSFERASE K_L"/>
    <property type="match status" value="1"/>
</dbReference>
<dbReference type="GO" id="GO:0003723">
    <property type="term" value="F:RNA binding"/>
    <property type="evidence" value="ECO:0007669"/>
    <property type="project" value="UniProtKB-UniRule"/>
</dbReference>
<dbReference type="Gene3D" id="3.40.50.150">
    <property type="entry name" value="Vaccinia Virus protein VP39"/>
    <property type="match status" value="1"/>
</dbReference>
<keyword evidence="2" id="KW-0808">Transferase</keyword>
<evidence type="ECO:0000256" key="2">
    <source>
        <dbReference type="ARBA" id="ARBA00022679"/>
    </source>
</evidence>
<dbReference type="Pfam" id="PF01170">
    <property type="entry name" value="UPF0020"/>
    <property type="match status" value="1"/>
</dbReference>
<proteinExistence type="predicted"/>
<evidence type="ECO:0000256" key="3">
    <source>
        <dbReference type="PROSITE-ProRule" id="PRU00529"/>
    </source>
</evidence>
<dbReference type="GO" id="GO:0070043">
    <property type="term" value="F:rRNA (guanine-N7-)-methyltransferase activity"/>
    <property type="evidence" value="ECO:0007669"/>
    <property type="project" value="TreeGrafter"/>
</dbReference>
<dbReference type="InterPro" id="IPR029063">
    <property type="entry name" value="SAM-dependent_MTases_sf"/>
</dbReference>
<evidence type="ECO:0000313" key="5">
    <source>
        <dbReference type="EMBL" id="ADI17792.1"/>
    </source>
</evidence>
<dbReference type="InterPro" id="IPR002052">
    <property type="entry name" value="DNA_methylase_N6_adenine_CS"/>
</dbReference>
<dbReference type="CDD" id="cd11715">
    <property type="entry name" value="THUMP_AdoMetMT"/>
    <property type="match status" value="1"/>
</dbReference>
<dbReference type="PROSITE" id="PS51165">
    <property type="entry name" value="THUMP"/>
    <property type="match status" value="1"/>
</dbReference>
<dbReference type="AlphaFoldDB" id="E0XTQ1"/>
<accession>E0XTQ1</accession>
<dbReference type="GO" id="GO:0008990">
    <property type="term" value="F:rRNA (guanine-N2-)-methyltransferase activity"/>
    <property type="evidence" value="ECO:0007669"/>
    <property type="project" value="TreeGrafter"/>
</dbReference>
<keyword evidence="1 5" id="KW-0489">Methyltransferase</keyword>
<feature type="domain" description="THUMP" evidence="4">
    <location>
        <begin position="47"/>
        <end position="158"/>
    </location>
</feature>
<dbReference type="InterPro" id="IPR053943">
    <property type="entry name" value="RlmKL-like_Mtase_CS"/>
</dbReference>
<dbReference type="Pfam" id="PF22020">
    <property type="entry name" value="RlmL_1st"/>
    <property type="match status" value="1"/>
</dbReference>
<dbReference type="Pfam" id="PF02926">
    <property type="entry name" value="THUMP"/>
    <property type="match status" value="1"/>
</dbReference>
<dbReference type="SUPFAM" id="SSF53335">
    <property type="entry name" value="S-adenosyl-L-methionine-dependent methyltransferases"/>
    <property type="match status" value="1"/>
</dbReference>
<evidence type="ECO:0000256" key="1">
    <source>
        <dbReference type="ARBA" id="ARBA00022603"/>
    </source>
</evidence>
<name>E0XTQ1_9SPHI</name>
<evidence type="ECO:0000259" key="4">
    <source>
        <dbReference type="PROSITE" id="PS51165"/>
    </source>
</evidence>
<dbReference type="InterPro" id="IPR000241">
    <property type="entry name" value="RlmKL-like_Mtase"/>
</dbReference>
<sequence>MKNKNFYMLAKTMFGLEQILAEELQNLGAQDIKIMNRAVSFKGDTGFMYKANLNLRTALRILKPIATFQAHNEKELYKKLCNIDWIKIFNLENTFATHATTHSEVFNHSKYASLLMKDAIADTFRKKFNKRPNVNPENPDVSINLHIAKHTCTVSLDSSGESLHKRGYKTDTVTAPMNEVLAAGMILLSDWNKVSDFHDPMCGSGTILIEAALIAYNIPVNIFRKKFGFEGWKDFDQQLWKKIKEVSLDKELNYHGNITGSDNFQKAVRISRKNIENALLNENIKIKNTDFFDTKVKPGMFVIFNPPYGERIDIGINDFYEKIGSTLKHNYENCTVWIISSDIENLKLIGLRASKKITLMNGKLKCSYRKFEVYNGSKKNKI</sequence>
<reference evidence="5" key="1">
    <citation type="journal article" date="2011" name="Environ. Microbiol.">
        <title>Time-series analyses of Monterey Bay coastal microbial picoplankton using a 'genome proxy' microarray.</title>
        <authorList>
            <person name="Rich V.I."/>
            <person name="Pham V.D."/>
            <person name="Eppley J."/>
            <person name="Shi Y."/>
            <person name="DeLong E.F."/>
        </authorList>
    </citation>
    <scope>NUCLEOTIDE SEQUENCE</scope>
</reference>
<dbReference type="PANTHER" id="PTHR47313">
    <property type="entry name" value="RIBOSOMAL RNA LARGE SUBUNIT METHYLTRANSFERASE K/L"/>
    <property type="match status" value="1"/>
</dbReference>
<protein>
    <submittedName>
        <fullName evidence="5">Predicted N6-adenine-specific DNA methylase</fullName>
    </submittedName>
</protein>
<dbReference type="PROSITE" id="PS00092">
    <property type="entry name" value="N6_MTASE"/>
    <property type="match status" value="1"/>
</dbReference>
<dbReference type="SMART" id="SM00981">
    <property type="entry name" value="THUMP"/>
    <property type="match status" value="1"/>
</dbReference>
<organism evidence="5">
    <name type="scientific">uncultured Sphingobacteriales bacterium HF0130_33B19</name>
    <dbReference type="NCBI Taxonomy" id="710991"/>
    <lineage>
        <taxon>Bacteria</taxon>
        <taxon>Pseudomonadati</taxon>
        <taxon>Bacteroidota</taxon>
        <taxon>Sphingobacteriia</taxon>
        <taxon>Sphingobacteriales</taxon>
        <taxon>environmental samples</taxon>
    </lineage>
</organism>
<dbReference type="Gene3D" id="3.30.2130.30">
    <property type="match status" value="1"/>
</dbReference>
<dbReference type="EMBL" id="GU474874">
    <property type="protein sequence ID" value="ADI17792.1"/>
    <property type="molecule type" value="Genomic_DNA"/>
</dbReference>
<keyword evidence="3" id="KW-0694">RNA-binding</keyword>